<reference evidence="2 3" key="1">
    <citation type="submission" date="2017-04" db="EMBL/GenBank/DDBJ databases">
        <title>Draft genome sequence of Marssonina coronaria NL1: causal agent of apple blotch.</title>
        <authorList>
            <person name="Cheng Q."/>
        </authorList>
    </citation>
    <scope>NUCLEOTIDE SEQUENCE [LARGE SCALE GENOMIC DNA]</scope>
    <source>
        <strain evidence="2 3">NL1</strain>
    </source>
</reference>
<sequence>MGRPQKPARKDPQGIASRQEGQEGPQTPQDSTRTHQRKRKRAPAPESSSTGTAPTGAKRSKPSADPGAGPEHAALPLEDAQCASTARAAPLHAGLASTHEVTTMSVVSSSRMQKKVARALQVLRADAGEGVPAPAGERRRGRVVMLYAKAPVVAKMISVAEIVKREVAKVGGQWFQYCVVGDVLEDRKEKGKGKGKEKGKGKGKAEGDMGREEGEEGEEGEEEEEGEEGFETMKTPFERANEGRPKVRAVPNMCLYLSSARIEGLRAAYGEQTNSPHAQQS</sequence>
<evidence type="ECO:0000256" key="1">
    <source>
        <dbReference type="SAM" id="MobiDB-lite"/>
    </source>
</evidence>
<dbReference type="Proteomes" id="UP000242519">
    <property type="component" value="Unassembled WGS sequence"/>
</dbReference>
<feature type="compositionally biased region" description="Acidic residues" evidence="1">
    <location>
        <begin position="213"/>
        <end position="230"/>
    </location>
</feature>
<dbReference type="EMBL" id="MZNU01000078">
    <property type="protein sequence ID" value="OWP05142.1"/>
    <property type="molecule type" value="Genomic_DNA"/>
</dbReference>
<dbReference type="InParanoid" id="A0A218ZBM6"/>
<feature type="region of interest" description="Disordered" evidence="1">
    <location>
        <begin position="188"/>
        <end position="244"/>
    </location>
</feature>
<keyword evidence="3" id="KW-1185">Reference proteome</keyword>
<feature type="region of interest" description="Disordered" evidence="1">
    <location>
        <begin position="1"/>
        <end position="73"/>
    </location>
</feature>
<dbReference type="OrthoDB" id="424402at2759"/>
<name>A0A218ZBM6_9HELO</name>
<dbReference type="AlphaFoldDB" id="A0A218ZBM6"/>
<feature type="compositionally biased region" description="Basic and acidic residues" evidence="1">
    <location>
        <begin position="188"/>
        <end position="212"/>
    </location>
</feature>
<proteinExistence type="predicted"/>
<evidence type="ECO:0000313" key="3">
    <source>
        <dbReference type="Proteomes" id="UP000242519"/>
    </source>
</evidence>
<organism evidence="2 3">
    <name type="scientific">Diplocarpon coronariae</name>
    <dbReference type="NCBI Taxonomy" id="2795749"/>
    <lineage>
        <taxon>Eukaryota</taxon>
        <taxon>Fungi</taxon>
        <taxon>Dikarya</taxon>
        <taxon>Ascomycota</taxon>
        <taxon>Pezizomycotina</taxon>
        <taxon>Leotiomycetes</taxon>
        <taxon>Helotiales</taxon>
        <taxon>Drepanopezizaceae</taxon>
        <taxon>Diplocarpon</taxon>
    </lineage>
</organism>
<accession>A0A218ZBM6</accession>
<gene>
    <name evidence="2" type="ORF">B2J93_5660</name>
</gene>
<protein>
    <submittedName>
        <fullName evidence="2">Uncharacterized protein</fullName>
    </submittedName>
</protein>
<evidence type="ECO:0000313" key="2">
    <source>
        <dbReference type="EMBL" id="OWP05142.1"/>
    </source>
</evidence>
<comment type="caution">
    <text evidence="2">The sequence shown here is derived from an EMBL/GenBank/DDBJ whole genome shotgun (WGS) entry which is preliminary data.</text>
</comment>